<feature type="binding site" evidence="12">
    <location>
        <position position="151"/>
    </location>
    <ligand>
        <name>NAD(+)</name>
        <dbReference type="ChEBI" id="CHEBI:57540"/>
    </ligand>
</feature>
<proteinExistence type="inferred from homology"/>
<dbReference type="PROSITE" id="PS50172">
    <property type="entry name" value="BRCT"/>
    <property type="match status" value="1"/>
</dbReference>
<keyword evidence="10 12" id="KW-0464">Manganese</keyword>
<dbReference type="InterPro" id="IPR036420">
    <property type="entry name" value="BRCT_dom_sf"/>
</dbReference>
<dbReference type="SUPFAM" id="SSF47781">
    <property type="entry name" value="RuvA domain 2-like"/>
    <property type="match status" value="1"/>
</dbReference>
<dbReference type="InterPro" id="IPR033136">
    <property type="entry name" value="DNA_ligase_CS"/>
</dbReference>
<dbReference type="HAMAP" id="MF_01588">
    <property type="entry name" value="DNA_ligase_A"/>
    <property type="match status" value="1"/>
</dbReference>
<protein>
    <recommendedName>
        <fullName evidence="12 13">DNA ligase</fullName>
        <ecNumber evidence="12 13">6.5.1.2</ecNumber>
    </recommendedName>
    <alternativeName>
        <fullName evidence="12">Polydeoxyribonucleotide synthase [NAD(+)]</fullName>
    </alternativeName>
</protein>
<comment type="cofactor">
    <cofactor evidence="12">
        <name>Mg(2+)</name>
        <dbReference type="ChEBI" id="CHEBI:18420"/>
    </cofactor>
    <cofactor evidence="12">
        <name>Mn(2+)</name>
        <dbReference type="ChEBI" id="CHEBI:29035"/>
    </cofactor>
</comment>
<dbReference type="InterPro" id="IPR012340">
    <property type="entry name" value="NA-bd_OB-fold"/>
</dbReference>
<dbReference type="Proteomes" id="UP001557465">
    <property type="component" value="Unassembled WGS sequence"/>
</dbReference>
<dbReference type="Gene3D" id="2.40.50.140">
    <property type="entry name" value="Nucleic acid-binding proteins"/>
    <property type="match status" value="1"/>
</dbReference>
<dbReference type="Pfam" id="PF01653">
    <property type="entry name" value="DNA_ligase_aden"/>
    <property type="match status" value="1"/>
</dbReference>
<dbReference type="Gene3D" id="1.10.287.610">
    <property type="entry name" value="Helix hairpin bin"/>
    <property type="match status" value="1"/>
</dbReference>
<dbReference type="PROSITE" id="PS01055">
    <property type="entry name" value="DNA_LIGASE_N1"/>
    <property type="match status" value="1"/>
</dbReference>
<keyword evidence="5 12" id="KW-0227">DNA damage</keyword>
<dbReference type="SUPFAM" id="SSF52113">
    <property type="entry name" value="BRCT domain"/>
    <property type="match status" value="1"/>
</dbReference>
<keyword evidence="6 12" id="KW-0862">Zinc</keyword>
<gene>
    <name evidence="12 15" type="primary">ligA</name>
    <name evidence="15" type="ORF">AB4874_17325</name>
</gene>
<dbReference type="InterPro" id="IPR013840">
    <property type="entry name" value="DNAligase_N"/>
</dbReference>
<dbReference type="InterPro" id="IPR001357">
    <property type="entry name" value="BRCT_dom"/>
</dbReference>
<dbReference type="Gene3D" id="3.40.50.10190">
    <property type="entry name" value="BRCT domain"/>
    <property type="match status" value="1"/>
</dbReference>
<accession>A0ABV3TPD0</accession>
<feature type="binding site" evidence="12">
    <location>
        <position position="431"/>
    </location>
    <ligand>
        <name>Zn(2+)</name>
        <dbReference type="ChEBI" id="CHEBI:29105"/>
    </ligand>
</feature>
<evidence type="ECO:0000256" key="9">
    <source>
        <dbReference type="ARBA" id="ARBA00023204"/>
    </source>
</evidence>
<dbReference type="InterPro" id="IPR018239">
    <property type="entry name" value="DNA_ligase_AS"/>
</dbReference>
<name>A0ABV3TPD0_9RHOB</name>
<feature type="active site" description="N6-AMP-lysine intermediate" evidence="12">
    <location>
        <position position="130"/>
    </location>
</feature>
<evidence type="ECO:0000256" key="2">
    <source>
        <dbReference type="ARBA" id="ARBA00022598"/>
    </source>
</evidence>
<evidence type="ECO:0000256" key="11">
    <source>
        <dbReference type="ARBA" id="ARBA00034005"/>
    </source>
</evidence>
<feature type="domain" description="BRCT" evidence="14">
    <location>
        <begin position="628"/>
        <end position="701"/>
    </location>
</feature>
<dbReference type="Gene3D" id="1.10.150.20">
    <property type="entry name" value="5' to 3' exonuclease, C-terminal subdomain"/>
    <property type="match status" value="2"/>
</dbReference>
<evidence type="ECO:0000256" key="8">
    <source>
        <dbReference type="ARBA" id="ARBA00023027"/>
    </source>
</evidence>
<dbReference type="PANTHER" id="PTHR23389">
    <property type="entry name" value="CHROMOSOME TRANSMISSION FIDELITY FACTOR 18"/>
    <property type="match status" value="1"/>
</dbReference>
<dbReference type="InterPro" id="IPR001679">
    <property type="entry name" value="DNA_ligase"/>
</dbReference>
<dbReference type="PANTHER" id="PTHR23389:SF9">
    <property type="entry name" value="DNA LIGASE"/>
    <property type="match status" value="1"/>
</dbReference>
<dbReference type="NCBIfam" id="TIGR00575">
    <property type="entry name" value="dnlj"/>
    <property type="match status" value="1"/>
</dbReference>
<dbReference type="Pfam" id="PF00533">
    <property type="entry name" value="BRCT"/>
    <property type="match status" value="1"/>
</dbReference>
<dbReference type="CDD" id="cd00114">
    <property type="entry name" value="LIGANc"/>
    <property type="match status" value="1"/>
</dbReference>
<dbReference type="InterPro" id="IPR004150">
    <property type="entry name" value="NAD_DNA_ligase_OB"/>
</dbReference>
<evidence type="ECO:0000256" key="4">
    <source>
        <dbReference type="ARBA" id="ARBA00022723"/>
    </source>
</evidence>
<dbReference type="EC" id="6.5.1.2" evidence="12 13"/>
<dbReference type="PROSITE" id="PS01056">
    <property type="entry name" value="DNA_LIGASE_N2"/>
    <property type="match status" value="1"/>
</dbReference>
<dbReference type="GO" id="GO:0003911">
    <property type="term" value="F:DNA ligase (NAD+) activity"/>
    <property type="evidence" value="ECO:0007669"/>
    <property type="project" value="UniProtKB-EC"/>
</dbReference>
<dbReference type="CDD" id="cd17748">
    <property type="entry name" value="BRCT_DNA_ligase_like"/>
    <property type="match status" value="1"/>
</dbReference>
<dbReference type="Gene3D" id="6.20.10.30">
    <property type="match status" value="1"/>
</dbReference>
<feature type="binding site" evidence="12">
    <location>
        <position position="302"/>
    </location>
    <ligand>
        <name>NAD(+)</name>
        <dbReference type="ChEBI" id="CHEBI:57540"/>
    </ligand>
</feature>
<feature type="binding site" evidence="12">
    <location>
        <position position="434"/>
    </location>
    <ligand>
        <name>Zn(2+)</name>
        <dbReference type="ChEBI" id="CHEBI:29105"/>
    </ligand>
</feature>
<keyword evidence="2 12" id="KW-0436">Ligase</keyword>
<keyword evidence="3 12" id="KW-0235">DNA replication</keyword>
<evidence type="ECO:0000259" key="14">
    <source>
        <dbReference type="PROSITE" id="PS50172"/>
    </source>
</evidence>
<evidence type="ECO:0000256" key="10">
    <source>
        <dbReference type="ARBA" id="ARBA00023211"/>
    </source>
</evidence>
<evidence type="ECO:0000256" key="1">
    <source>
        <dbReference type="ARBA" id="ARBA00004067"/>
    </source>
</evidence>
<evidence type="ECO:0000313" key="16">
    <source>
        <dbReference type="Proteomes" id="UP001557465"/>
    </source>
</evidence>
<feature type="binding site" evidence="12">
    <location>
        <position position="128"/>
    </location>
    <ligand>
        <name>NAD(+)</name>
        <dbReference type="ChEBI" id="CHEBI:57540"/>
    </ligand>
</feature>
<evidence type="ECO:0000256" key="13">
    <source>
        <dbReference type="RuleBase" id="RU000618"/>
    </source>
</evidence>
<feature type="binding site" evidence="12">
    <location>
        <begin position="94"/>
        <end position="95"/>
    </location>
    <ligand>
        <name>NAD(+)</name>
        <dbReference type="ChEBI" id="CHEBI:57540"/>
    </ligand>
</feature>
<dbReference type="Pfam" id="PF03119">
    <property type="entry name" value="DNA_ligase_ZBD"/>
    <property type="match status" value="1"/>
</dbReference>
<feature type="binding site" evidence="12">
    <location>
        <position position="326"/>
    </location>
    <ligand>
        <name>NAD(+)</name>
        <dbReference type="ChEBI" id="CHEBI:57540"/>
    </ligand>
</feature>
<sequence>MVDQTDLSIDALSRVEARAELPDLIAQIEAANRAYHTKDTPEISDAEYDRLKHRLAAIEAKFPDLKPSDSPSEKVGGALAEGFGKIPHEVRMMSLSNAFSDEDVVEFDASIRSFLGLVADAPLAYTGEPKIDGLSLSIRYDQGKLVYAATRGDGNVGENVTANALTIADIPQQLSGAPDHLEVRGEVYMAHADFAALNALALENGDKPFANPRNAAAGSLRQLDARITAARPLRFFAYAWGVLSAPLAPTQKGAIARLSELGFQTNPLTALCDGPGEMLDHYRKIEAMRADLGYDIDGVVYKVDDLALQRRLGFRSTTPRWAIAHKFPAELAWTRLEAIEIQVGRTGALSPVARLAPVTVGGVVVSNATLHNEDYIAGRDSRGALIREGRDIRVGDLVQVYRAGDVIPKIADVDLTQRPADSLPFEFPTHCPRCGSDAIREEGDAVRRCTGGLICPAQAVEKLKHFVSRAAFDIEGLGAKQVEAFYEDGWIREPGDIFTLEDRYGQGLQQLKNREGWGEKSARNLFDAIAEKRRIPLARLIFALGIRHVGETSAGLLATHYGTWDAFETAMTQAEIGQGAAWEDLLSIDGVGATLATSVIATFHQEGERASIERLAAHLDVQEAEKPKSDSEISGLTVVFTGSLERMTRAEAKARAESLGAKVAGSVSAKTDLLVAGPGAGSKAKKAADLGIRVIDEDAWIALAHST</sequence>
<evidence type="ECO:0000313" key="15">
    <source>
        <dbReference type="EMBL" id="MEX1663371.1"/>
    </source>
</evidence>
<dbReference type="InterPro" id="IPR010994">
    <property type="entry name" value="RuvA_2-like"/>
</dbReference>
<keyword evidence="4 12" id="KW-0479">Metal-binding</keyword>
<keyword evidence="8 12" id="KW-0520">NAD</keyword>
<organism evidence="15 16">
    <name type="scientific">Thioclava arctica</name>
    <dbReference type="NCBI Taxonomy" id="3238301"/>
    <lineage>
        <taxon>Bacteria</taxon>
        <taxon>Pseudomonadati</taxon>
        <taxon>Pseudomonadota</taxon>
        <taxon>Alphaproteobacteria</taxon>
        <taxon>Rhodobacterales</taxon>
        <taxon>Paracoccaceae</taxon>
        <taxon>Thioclava</taxon>
    </lineage>
</organism>
<dbReference type="SMART" id="SM00532">
    <property type="entry name" value="LIGANc"/>
    <property type="match status" value="1"/>
</dbReference>
<dbReference type="SUPFAM" id="SSF56091">
    <property type="entry name" value="DNA ligase/mRNA capping enzyme, catalytic domain"/>
    <property type="match status" value="1"/>
</dbReference>
<reference evidence="15 16" key="1">
    <citation type="journal article" date="2011" name="Int. J. Syst. Evol. Microbiol.">
        <title>Zhongshania antarctica gen. nov., sp. nov. and Zhongshania guokunii sp. nov., gammaproteobacteria respectively isolated from coastal attached (fast) ice and surface seawater of the Antarctic.</title>
        <authorList>
            <person name="Li H.J."/>
            <person name="Zhang X.Y."/>
            <person name="Chen C.X."/>
            <person name="Zhang Y.J."/>
            <person name="Gao Z.M."/>
            <person name="Yu Y."/>
            <person name="Chen X.L."/>
            <person name="Chen B."/>
            <person name="Zhang Y.Z."/>
        </authorList>
    </citation>
    <scope>NUCLEOTIDE SEQUENCE [LARGE SCALE GENOMIC DNA]</scope>
    <source>
        <strain evidence="15 16">15-R06ZXC-3</strain>
    </source>
</reference>
<dbReference type="RefSeq" id="WP_368392917.1">
    <property type="nucleotide sequence ID" value="NZ_JBFRYC010000015.1"/>
</dbReference>
<dbReference type="SUPFAM" id="SSF50249">
    <property type="entry name" value="Nucleic acid-binding proteins"/>
    <property type="match status" value="1"/>
</dbReference>
<dbReference type="EMBL" id="JBFRYC010000015">
    <property type="protein sequence ID" value="MEX1663371.1"/>
    <property type="molecule type" value="Genomic_DNA"/>
</dbReference>
<comment type="caution">
    <text evidence="15">The sequence shown here is derived from an EMBL/GenBank/DDBJ whole genome shotgun (WGS) entry which is preliminary data.</text>
</comment>
<feature type="binding site" evidence="12">
    <location>
        <position position="455"/>
    </location>
    <ligand>
        <name>Zn(2+)</name>
        <dbReference type="ChEBI" id="CHEBI:29105"/>
    </ligand>
</feature>
<evidence type="ECO:0000256" key="3">
    <source>
        <dbReference type="ARBA" id="ARBA00022705"/>
    </source>
</evidence>
<feature type="binding site" evidence="12">
    <location>
        <begin position="45"/>
        <end position="49"/>
    </location>
    <ligand>
        <name>NAD(+)</name>
        <dbReference type="ChEBI" id="CHEBI:57540"/>
    </ligand>
</feature>
<keyword evidence="7 12" id="KW-0460">Magnesium</keyword>
<feature type="binding site" evidence="12">
    <location>
        <position position="186"/>
    </location>
    <ligand>
        <name>NAD(+)</name>
        <dbReference type="ChEBI" id="CHEBI:57540"/>
    </ligand>
</feature>
<dbReference type="Pfam" id="PF12826">
    <property type="entry name" value="HHH_2"/>
    <property type="match status" value="1"/>
</dbReference>
<evidence type="ECO:0000256" key="12">
    <source>
        <dbReference type="HAMAP-Rule" id="MF_01588"/>
    </source>
</evidence>
<dbReference type="Gene3D" id="3.30.470.30">
    <property type="entry name" value="DNA ligase/mRNA capping enzyme"/>
    <property type="match status" value="1"/>
</dbReference>
<dbReference type="Pfam" id="PF03120">
    <property type="entry name" value="OB_DNA_ligase"/>
    <property type="match status" value="1"/>
</dbReference>
<keyword evidence="16" id="KW-1185">Reference proteome</keyword>
<comment type="catalytic activity">
    <reaction evidence="11 12 13">
        <text>NAD(+) + (deoxyribonucleotide)n-3'-hydroxyl + 5'-phospho-(deoxyribonucleotide)m = (deoxyribonucleotide)n+m + AMP + beta-nicotinamide D-nucleotide.</text>
        <dbReference type="EC" id="6.5.1.2"/>
    </reaction>
</comment>
<dbReference type="PIRSF" id="PIRSF001604">
    <property type="entry name" value="LigA"/>
    <property type="match status" value="1"/>
</dbReference>
<dbReference type="InterPro" id="IPR013839">
    <property type="entry name" value="DNAligase_adenylation"/>
</dbReference>
<evidence type="ECO:0000256" key="7">
    <source>
        <dbReference type="ARBA" id="ARBA00022842"/>
    </source>
</evidence>
<dbReference type="InterPro" id="IPR041663">
    <property type="entry name" value="DisA/LigA_HHH"/>
</dbReference>
<comment type="similarity">
    <text evidence="12">Belongs to the NAD-dependent DNA ligase family. LigA subfamily.</text>
</comment>
<keyword evidence="9 12" id="KW-0234">DNA repair</keyword>
<dbReference type="NCBIfam" id="NF005932">
    <property type="entry name" value="PRK07956.1"/>
    <property type="match status" value="1"/>
</dbReference>
<comment type="caution">
    <text evidence="12">Lacks conserved residue(s) required for the propagation of feature annotation.</text>
</comment>
<evidence type="ECO:0000256" key="6">
    <source>
        <dbReference type="ARBA" id="ARBA00022833"/>
    </source>
</evidence>
<dbReference type="SMART" id="SM00292">
    <property type="entry name" value="BRCT"/>
    <property type="match status" value="1"/>
</dbReference>
<comment type="function">
    <text evidence="1 12">DNA ligase that catalyzes the formation of phosphodiester linkages between 5'-phosphoryl and 3'-hydroxyl groups in double-stranded DNA using NAD as a coenzyme and as the energy source for the reaction. It is essential for DNA replication and repair of damaged DNA.</text>
</comment>
<dbReference type="InterPro" id="IPR004149">
    <property type="entry name" value="Znf_DNAligase_C4"/>
</dbReference>
<evidence type="ECO:0000256" key="5">
    <source>
        <dbReference type="ARBA" id="ARBA00022763"/>
    </source>
</evidence>